<feature type="non-terminal residue" evidence="1">
    <location>
        <position position="32"/>
    </location>
</feature>
<organism evidence="1 2">
    <name type="scientific">Trichinella britovi</name>
    <name type="common">Parasitic roundworm</name>
    <dbReference type="NCBI Taxonomy" id="45882"/>
    <lineage>
        <taxon>Eukaryota</taxon>
        <taxon>Metazoa</taxon>
        <taxon>Ecdysozoa</taxon>
        <taxon>Nematoda</taxon>
        <taxon>Enoplea</taxon>
        <taxon>Dorylaimia</taxon>
        <taxon>Trichinellida</taxon>
        <taxon>Trichinellidae</taxon>
        <taxon>Trichinella</taxon>
    </lineage>
</organism>
<dbReference type="EMBL" id="JYDI01007823">
    <property type="protein sequence ID" value="KRY02191.1"/>
    <property type="molecule type" value="Genomic_DNA"/>
</dbReference>
<protein>
    <submittedName>
        <fullName evidence="1">Uncharacterized protein</fullName>
    </submittedName>
</protein>
<proteinExistence type="predicted"/>
<evidence type="ECO:0000313" key="1">
    <source>
        <dbReference type="EMBL" id="KRY02191.1"/>
    </source>
</evidence>
<keyword evidence="2" id="KW-1185">Reference proteome</keyword>
<comment type="caution">
    <text evidence="1">The sequence shown here is derived from an EMBL/GenBank/DDBJ whole genome shotgun (WGS) entry which is preliminary data.</text>
</comment>
<dbReference type="AlphaFoldDB" id="A0A0V0YPG8"/>
<feature type="non-terminal residue" evidence="1">
    <location>
        <position position="1"/>
    </location>
</feature>
<reference evidence="1 2" key="1">
    <citation type="submission" date="2015-01" db="EMBL/GenBank/DDBJ databases">
        <title>Evolution of Trichinella species and genotypes.</title>
        <authorList>
            <person name="Korhonen P.K."/>
            <person name="Edoardo P."/>
            <person name="Giuseppe L.R."/>
            <person name="Gasser R.B."/>
        </authorList>
    </citation>
    <scope>NUCLEOTIDE SEQUENCE [LARGE SCALE GENOMIC DNA]</scope>
    <source>
        <strain evidence="1">ISS120</strain>
    </source>
</reference>
<accession>A0A0V0YPG8</accession>
<gene>
    <name evidence="1" type="ORF">T03_6682</name>
</gene>
<sequence length="32" mass="3867">LDLERRNQILQLQQQIEKMNSILESRQKEIDG</sequence>
<name>A0A0V0YPG8_TRIBR</name>
<dbReference type="Proteomes" id="UP000054653">
    <property type="component" value="Unassembled WGS sequence"/>
</dbReference>
<evidence type="ECO:0000313" key="2">
    <source>
        <dbReference type="Proteomes" id="UP000054653"/>
    </source>
</evidence>